<proteinExistence type="predicted"/>
<dbReference type="InterPro" id="IPR014998">
    <property type="entry name" value="DUF1848"/>
</dbReference>
<dbReference type="AlphaFoldDB" id="A0A7X2P6Z8"/>
<keyword evidence="2" id="KW-1185">Reference proteome</keyword>
<sequence length="313" mass="35941">MIINTGQRTDIPAFYSRWFYNRIREGYVCVRNPYFETKVTRYRLTPDVVDLLCFCTKNPAPMLDRLQELSAYRQFWFVTITPYGKDIEPHVPEADKVIRSFQRLSEMVSPRCIGWRYDPILITDQYSVDFHVRSFRRMCGMLQGYTHQVVISFLDLYEKTKRNFPEAREVTQSERLEIGRAFSEIGASFHMNMRTCLEGEDLEPFGFDCSGCMTKQVLEQAMGEEFCIPSSAAPQARPGCSCLIGNDIGAYNSCGHGCRYCYANQDMGIVRTRMKWHDPDSPFLIGGSMPGDEVHDAVQKRWATGQMVLPLGG</sequence>
<evidence type="ECO:0000313" key="2">
    <source>
        <dbReference type="Proteomes" id="UP000466864"/>
    </source>
</evidence>
<protein>
    <submittedName>
        <fullName evidence="1">DUF1848 domain-containing protein</fullName>
    </submittedName>
</protein>
<dbReference type="RefSeq" id="WP_154457203.1">
    <property type="nucleotide sequence ID" value="NZ_VUMV01000002.1"/>
</dbReference>
<comment type="caution">
    <text evidence="1">The sequence shown here is derived from an EMBL/GenBank/DDBJ whole genome shotgun (WGS) entry which is preliminary data.</text>
</comment>
<dbReference type="EMBL" id="VUMV01000002">
    <property type="protein sequence ID" value="MST81392.1"/>
    <property type="molecule type" value="Genomic_DNA"/>
</dbReference>
<organism evidence="1 2">
    <name type="scientific">Bilifractor porci</name>
    <dbReference type="NCBI Taxonomy" id="2606636"/>
    <lineage>
        <taxon>Bacteria</taxon>
        <taxon>Bacillati</taxon>
        <taxon>Bacillota</taxon>
        <taxon>Clostridia</taxon>
        <taxon>Lachnospirales</taxon>
        <taxon>Lachnospiraceae</taxon>
        <taxon>Bilifractor</taxon>
    </lineage>
</organism>
<gene>
    <name evidence="1" type="ORF">FYJ60_03545</name>
</gene>
<reference evidence="1 2" key="1">
    <citation type="submission" date="2019-08" db="EMBL/GenBank/DDBJ databases">
        <title>In-depth cultivation of the pig gut microbiome towards novel bacterial diversity and tailored functional studies.</title>
        <authorList>
            <person name="Wylensek D."/>
            <person name="Hitch T.C.A."/>
            <person name="Clavel T."/>
        </authorList>
    </citation>
    <scope>NUCLEOTIDE SEQUENCE [LARGE SCALE GENOMIC DNA]</scope>
    <source>
        <strain evidence="1 2">Oil+RF-744-WCA-WT-13</strain>
    </source>
</reference>
<dbReference type="Proteomes" id="UP000466864">
    <property type="component" value="Unassembled WGS sequence"/>
</dbReference>
<name>A0A7X2P6Z8_9FIRM</name>
<dbReference type="Pfam" id="PF08902">
    <property type="entry name" value="DUF1848"/>
    <property type="match status" value="1"/>
</dbReference>
<evidence type="ECO:0000313" key="1">
    <source>
        <dbReference type="EMBL" id="MST81392.1"/>
    </source>
</evidence>
<accession>A0A7X2P6Z8</accession>